<accession>A0A9P1K1S0</accession>
<proteinExistence type="predicted"/>
<protein>
    <submittedName>
        <fullName evidence="2">Integrase catalytic region</fullName>
    </submittedName>
</protein>
<sequence length="116" mass="13824">MGTQYSHIDLAERRRIQKMRDAKVPVAVIAAELGRHRSTIHREIRRNFYHDPFRDRWGQEYRCYYCTTADAYAHRLRARRARPLTVASHARTSRGPVHLVGRQHWRETERAERMAG</sequence>
<reference evidence="2 3" key="1">
    <citation type="journal article" date="2011" name="PLoS Genet.">
        <title>Azospirillum genomes reveal transition of bacteria from aquatic to terrestrial environments.</title>
        <authorList>
            <person name="Wisniewski-Dye F."/>
            <person name="Borziak K."/>
            <person name="Khalsa-Moyers G."/>
            <person name="Alexandre G."/>
            <person name="Sukharnikov L.O."/>
            <person name="Wuichet K."/>
            <person name="Hurst G.B."/>
            <person name="McDonald W.H."/>
            <person name="Robertson J.S."/>
            <person name="Barbe V."/>
            <person name="Calteau A."/>
            <person name="Rouy Z."/>
            <person name="Mangenot S."/>
            <person name="Prigent-Combaret C."/>
            <person name="Normand P."/>
            <person name="Boyer M."/>
            <person name="Siguier P."/>
            <person name="Dessaux Y."/>
            <person name="Elmerich C."/>
            <person name="Condemine G."/>
            <person name="Krishnen G."/>
            <person name="Kennedy I."/>
            <person name="Paterson A.H."/>
            <person name="Gonzalez V."/>
            <person name="Mavingui P."/>
            <person name="Zhulin I.B."/>
        </authorList>
    </citation>
    <scope>NUCLEOTIDE SEQUENCE [LARGE SCALE GENOMIC DNA]</scope>
    <source>
        <strain evidence="2 3">Sp245</strain>
    </source>
</reference>
<feature type="domain" description="Transposase IS30-like HTH" evidence="1">
    <location>
        <begin position="5"/>
        <end position="47"/>
    </location>
</feature>
<gene>
    <name evidence="2" type="ORF">AZOBR_p50164</name>
</gene>
<dbReference type="KEGG" id="abs:AZOBR_p50164"/>
<organism evidence="2 3">
    <name type="scientific">Azospirillum baldaniorum</name>
    <dbReference type="NCBI Taxonomy" id="1064539"/>
    <lineage>
        <taxon>Bacteria</taxon>
        <taxon>Pseudomonadati</taxon>
        <taxon>Pseudomonadota</taxon>
        <taxon>Alphaproteobacteria</taxon>
        <taxon>Rhodospirillales</taxon>
        <taxon>Azospirillaceae</taxon>
        <taxon>Azospirillum</taxon>
    </lineage>
</organism>
<evidence type="ECO:0000259" key="1">
    <source>
        <dbReference type="Pfam" id="PF13936"/>
    </source>
</evidence>
<name>A0A9P1K1S0_9PROT</name>
<dbReference type="AlphaFoldDB" id="A0A9P1K1S0"/>
<dbReference type="Pfam" id="PF13936">
    <property type="entry name" value="HTH_38"/>
    <property type="match status" value="1"/>
</dbReference>
<keyword evidence="3" id="KW-1185">Reference proteome</keyword>
<dbReference type="EMBL" id="HE577332">
    <property type="protein sequence ID" value="CCD03934.1"/>
    <property type="molecule type" value="Genomic_DNA"/>
</dbReference>
<evidence type="ECO:0000313" key="3">
    <source>
        <dbReference type="Proteomes" id="UP000007319"/>
    </source>
</evidence>
<evidence type="ECO:0000313" key="2">
    <source>
        <dbReference type="EMBL" id="CCD03934.1"/>
    </source>
</evidence>
<dbReference type="InterPro" id="IPR025246">
    <property type="entry name" value="IS30-like_HTH"/>
</dbReference>
<geneLocation type="plasmid" evidence="2 3">
    <name>AZOBR_p5</name>
</geneLocation>
<dbReference type="Proteomes" id="UP000007319">
    <property type="component" value="Plasmid AZOBR_p5"/>
</dbReference>
<keyword evidence="2" id="KW-0614">Plasmid</keyword>